<dbReference type="GO" id="GO:0005576">
    <property type="term" value="C:extracellular region"/>
    <property type="evidence" value="ECO:0007669"/>
    <property type="project" value="UniProtKB-SubCell"/>
</dbReference>
<keyword evidence="10" id="KW-1133">Transmembrane helix</keyword>
<dbReference type="CTD" id="445567"/>
<keyword evidence="12" id="KW-0472">Membrane</keyword>
<dbReference type="PANTHER" id="PTHR46032:SF5">
    <property type="entry name" value="ST3 BETA-GALACTOSIDE ALPHA-2,3-SIALYLTRANSFERASE 8"/>
    <property type="match status" value="1"/>
</dbReference>
<evidence type="ECO:0000256" key="5">
    <source>
        <dbReference type="ARBA" id="ARBA00022525"/>
    </source>
</evidence>
<comment type="pathway">
    <text evidence="3">Protein modification; protein glycosylation.</text>
</comment>
<gene>
    <name evidence="19" type="primary">st3gal8</name>
</gene>
<evidence type="ECO:0000256" key="13">
    <source>
        <dbReference type="ARBA" id="ARBA00023180"/>
    </source>
</evidence>
<keyword evidence="18" id="KW-1185">Reference proteome</keyword>
<keyword evidence="13" id="KW-0325">Glycoprotein</keyword>
<protein>
    <recommendedName>
        <fullName evidence="14">beta-galactoside alpha-2,3-sialyltransferase</fullName>
        <ecNumber evidence="14">2.4.3.4</ecNumber>
    </recommendedName>
    <alternativeName>
        <fullName evidence="16">Gal-NAc6S</fullName>
    </alternativeName>
    <alternativeName>
        <fullName evidence="15">Gal-beta-1,3-GalNAc-alpha-2,3-sialyltransferase</fullName>
    </alternativeName>
</protein>
<evidence type="ECO:0000256" key="1">
    <source>
        <dbReference type="ARBA" id="ARBA00004447"/>
    </source>
</evidence>
<dbReference type="InterPro" id="IPR001675">
    <property type="entry name" value="Glyco_trans_29"/>
</dbReference>
<dbReference type="PANTHER" id="PTHR46032">
    <property type="entry name" value="ALPHA-2,3-SIALYLTRANSFERASE ST3GAL I ISOFORM X1"/>
    <property type="match status" value="1"/>
</dbReference>
<dbReference type="InterPro" id="IPR038578">
    <property type="entry name" value="GT29-like_sf"/>
</dbReference>
<reference evidence="19" key="1">
    <citation type="submission" date="2025-08" db="UniProtKB">
        <authorList>
            <consortium name="RefSeq"/>
        </authorList>
    </citation>
    <scope>IDENTIFICATION</scope>
</reference>
<evidence type="ECO:0000256" key="12">
    <source>
        <dbReference type="ARBA" id="ARBA00023136"/>
    </source>
</evidence>
<dbReference type="GO" id="GO:0003836">
    <property type="term" value="F:beta-galactoside (CMP) alpha-2,3-sialyltransferase activity"/>
    <property type="evidence" value="ECO:0007669"/>
    <property type="project" value="UniProtKB-EC"/>
</dbReference>
<evidence type="ECO:0000256" key="10">
    <source>
        <dbReference type="ARBA" id="ARBA00022989"/>
    </source>
</evidence>
<dbReference type="GO" id="GO:0097503">
    <property type="term" value="P:sialylation"/>
    <property type="evidence" value="ECO:0007669"/>
    <property type="project" value="TreeGrafter"/>
</dbReference>
<dbReference type="Pfam" id="PF00777">
    <property type="entry name" value="Glyco_transf_29"/>
    <property type="match status" value="1"/>
</dbReference>
<accession>A0A1S3P1F7</accession>
<evidence type="ECO:0000256" key="17">
    <source>
        <dbReference type="PIRSR" id="PIRSR005557-2"/>
    </source>
</evidence>
<name>A0A1S3P1F7_SALSA</name>
<evidence type="ECO:0000256" key="15">
    <source>
        <dbReference type="ARBA" id="ARBA00042448"/>
    </source>
</evidence>
<keyword evidence="5" id="KW-0964">Secreted</keyword>
<proteinExistence type="inferred from homology"/>
<evidence type="ECO:0000256" key="7">
    <source>
        <dbReference type="ARBA" id="ARBA00022679"/>
    </source>
</evidence>
<evidence type="ECO:0000256" key="14">
    <source>
        <dbReference type="ARBA" id="ARBA00039107"/>
    </source>
</evidence>
<keyword evidence="6" id="KW-0328">Glycosyltransferase</keyword>
<keyword evidence="11" id="KW-0333">Golgi apparatus</keyword>
<evidence type="ECO:0000256" key="2">
    <source>
        <dbReference type="ARBA" id="ARBA00004613"/>
    </source>
</evidence>
<evidence type="ECO:0000256" key="6">
    <source>
        <dbReference type="ARBA" id="ARBA00022676"/>
    </source>
</evidence>
<dbReference type="GO" id="GO:1901137">
    <property type="term" value="P:carbohydrate derivative biosynthetic process"/>
    <property type="evidence" value="ECO:0007669"/>
    <property type="project" value="UniProtKB-ARBA"/>
</dbReference>
<evidence type="ECO:0000313" key="18">
    <source>
        <dbReference type="Proteomes" id="UP001652741"/>
    </source>
</evidence>
<dbReference type="InterPro" id="IPR051757">
    <property type="entry name" value="Beta-gal_alpha2-3_sialyltrans"/>
</dbReference>
<dbReference type="Proteomes" id="UP001652741">
    <property type="component" value="Chromosome ssa22"/>
</dbReference>
<feature type="disulfide bond" evidence="17">
    <location>
        <begin position="148"/>
        <end position="227"/>
    </location>
</feature>
<dbReference type="PIRSF" id="PIRSF005557">
    <property type="entry name" value="Sialyl_trans"/>
    <property type="match status" value="1"/>
</dbReference>
<comment type="similarity">
    <text evidence="4">Belongs to the glycosyltransferase 29 family.</text>
</comment>
<evidence type="ECO:0000256" key="4">
    <source>
        <dbReference type="ARBA" id="ARBA00006003"/>
    </source>
</evidence>
<dbReference type="GO" id="GO:0032580">
    <property type="term" value="C:Golgi cisterna membrane"/>
    <property type="evidence" value="ECO:0007669"/>
    <property type="project" value="UniProtKB-SubCell"/>
</dbReference>
<sequence length="285" mass="32725">MLFKRKLCLFSLFGGILFVMITIQKNNILSMTLMETHATSRTVPGPAVNRIWATPSATVPSPDRICECSSCIADMKVSAWFAQHYDPQQQPFLTDRDNNMDPLALKWWLALQRSTDERTIYEVIQKMFQVIAPPARDVQPKQAQCRKCAVVGNSGNLLGSQYGSLIDSHNSVIRTYMRVKDRVQADKDKVMVMNPAFFKYTHDRWTERHGRYPSTGMLAIIFALHICDEVSVFGYGADQHGNWHHYWEENKYGGAFRKTGVHHADFETEVIQKLDTEGKIKLHRR</sequence>
<dbReference type="EC" id="2.4.3.4" evidence="14"/>
<dbReference type="InterPro" id="IPR012163">
    <property type="entry name" value="Sialyl_trans"/>
</dbReference>
<evidence type="ECO:0000313" key="19">
    <source>
        <dbReference type="RefSeq" id="XP_014021370.1"/>
    </source>
</evidence>
<evidence type="ECO:0000256" key="11">
    <source>
        <dbReference type="ARBA" id="ARBA00023034"/>
    </source>
</evidence>
<dbReference type="Gene3D" id="3.90.1480.20">
    <property type="entry name" value="Glycosyl transferase family 29"/>
    <property type="match status" value="2"/>
</dbReference>
<keyword evidence="8" id="KW-0812">Transmembrane</keyword>
<dbReference type="FunFam" id="3.90.1480.20:FF:000015">
    <property type="entry name" value="Lactosylceramide alpha-2,3-sialyltransferase"/>
    <property type="match status" value="2"/>
</dbReference>
<evidence type="ECO:0000256" key="3">
    <source>
        <dbReference type="ARBA" id="ARBA00004922"/>
    </source>
</evidence>
<evidence type="ECO:0000256" key="8">
    <source>
        <dbReference type="ARBA" id="ARBA00022692"/>
    </source>
</evidence>
<dbReference type="AlphaFoldDB" id="A0A1S3P1F7"/>
<comment type="subcellular location">
    <subcellularLocation>
        <location evidence="1">Golgi apparatus</location>
        <location evidence="1">Golgi stack membrane</location>
        <topology evidence="1">Single-pass type II membrane protein</topology>
    </subcellularLocation>
    <subcellularLocation>
        <location evidence="2">Secreted</location>
    </subcellularLocation>
</comment>
<organism evidence="18 19">
    <name type="scientific">Salmo salar</name>
    <name type="common">Atlantic salmon</name>
    <dbReference type="NCBI Taxonomy" id="8030"/>
    <lineage>
        <taxon>Eukaryota</taxon>
        <taxon>Metazoa</taxon>
        <taxon>Chordata</taxon>
        <taxon>Craniata</taxon>
        <taxon>Vertebrata</taxon>
        <taxon>Euteleostomi</taxon>
        <taxon>Actinopterygii</taxon>
        <taxon>Neopterygii</taxon>
        <taxon>Teleostei</taxon>
        <taxon>Protacanthopterygii</taxon>
        <taxon>Salmoniformes</taxon>
        <taxon>Salmonidae</taxon>
        <taxon>Salmoninae</taxon>
        <taxon>Salmo</taxon>
    </lineage>
</organism>
<evidence type="ECO:0000256" key="9">
    <source>
        <dbReference type="ARBA" id="ARBA00022968"/>
    </source>
</evidence>
<keyword evidence="7" id="KW-0808">Transferase</keyword>
<evidence type="ECO:0000256" key="16">
    <source>
        <dbReference type="ARBA" id="ARBA00042991"/>
    </source>
</evidence>
<dbReference type="RefSeq" id="XP_014021370.1">
    <property type="nucleotide sequence ID" value="XM_014165895.2"/>
</dbReference>
<keyword evidence="9" id="KW-0735">Signal-anchor</keyword>